<reference evidence="2 3" key="1">
    <citation type="submission" date="2018-06" db="EMBL/GenBank/DDBJ databases">
        <title>Sphaerisporangium craniellae sp. nov., isolated from a marine sponge in the South China Sea.</title>
        <authorList>
            <person name="Li L."/>
        </authorList>
    </citation>
    <scope>NUCLEOTIDE SEQUENCE [LARGE SCALE GENOMIC DNA]</scope>
    <source>
        <strain evidence="2 3">CCTCC AA 208026</strain>
    </source>
</reference>
<sequence>MPLKSYGVLAGRAVARRREGGGDTPHYQIHLVDDAGTAYRAAVNVLSQQAPSELLYAAVEDFRHPLTAALPPGGSGWTSLPSAPGGAAADFIRGNLFDPALMRPLPPDLPGEDNDLADRLDHYVQRAIGDPGAGVYVLGERWGPEPRTPDKIFGFVPGNGVHDVHMNQGNSGRFRADDHVWQDGALLVHLPAESRWVAVFLAFQSQAWHTDDVTGHALVSTPARPSTGEEVVRIIAALANPLGPAPEHETVTLLNASPDPVDLAGWRLADRAGNGMTLPPGPLAPGATLVVPAGEGFGLGNKGGAITLLDPAGLKVHGVAYTAEQAAREGWTITF</sequence>
<dbReference type="OrthoDB" id="291334at2"/>
<keyword evidence="3" id="KW-1185">Reference proteome</keyword>
<dbReference type="InterPro" id="IPR001322">
    <property type="entry name" value="Lamin_tail_dom"/>
</dbReference>
<dbReference type="InterPro" id="IPR019268">
    <property type="entry name" value="DUF2278"/>
</dbReference>
<comment type="caution">
    <text evidence="2">The sequence shown here is derived from an EMBL/GenBank/DDBJ whole genome shotgun (WGS) entry which is preliminary data.</text>
</comment>
<dbReference type="RefSeq" id="WP_114030190.1">
    <property type="nucleotide sequence ID" value="NZ_QOIL01000010.1"/>
</dbReference>
<organism evidence="2 3">
    <name type="scientific">Sphaerisporangium album</name>
    <dbReference type="NCBI Taxonomy" id="509200"/>
    <lineage>
        <taxon>Bacteria</taxon>
        <taxon>Bacillati</taxon>
        <taxon>Actinomycetota</taxon>
        <taxon>Actinomycetes</taxon>
        <taxon>Streptosporangiales</taxon>
        <taxon>Streptosporangiaceae</taxon>
        <taxon>Sphaerisporangium</taxon>
    </lineage>
</organism>
<evidence type="ECO:0000313" key="3">
    <source>
        <dbReference type="Proteomes" id="UP000253094"/>
    </source>
</evidence>
<evidence type="ECO:0000259" key="1">
    <source>
        <dbReference type="PROSITE" id="PS51841"/>
    </source>
</evidence>
<dbReference type="Pfam" id="PF10042">
    <property type="entry name" value="DUF2278"/>
    <property type="match status" value="1"/>
</dbReference>
<dbReference type="PROSITE" id="PS51841">
    <property type="entry name" value="LTD"/>
    <property type="match status" value="1"/>
</dbReference>
<feature type="domain" description="LTD" evidence="1">
    <location>
        <begin position="218"/>
        <end position="323"/>
    </location>
</feature>
<dbReference type="SUPFAM" id="SSF74853">
    <property type="entry name" value="Lamin A/C globular tail domain"/>
    <property type="match status" value="1"/>
</dbReference>
<dbReference type="AlphaFoldDB" id="A0A367FH84"/>
<protein>
    <submittedName>
        <fullName evidence="2">DUF2278 family protein</fullName>
    </submittedName>
</protein>
<dbReference type="Proteomes" id="UP000253094">
    <property type="component" value="Unassembled WGS sequence"/>
</dbReference>
<dbReference type="EMBL" id="QOIL01000010">
    <property type="protein sequence ID" value="RCG29681.1"/>
    <property type="molecule type" value="Genomic_DNA"/>
</dbReference>
<proteinExistence type="predicted"/>
<evidence type="ECO:0000313" key="2">
    <source>
        <dbReference type="EMBL" id="RCG29681.1"/>
    </source>
</evidence>
<dbReference type="Pfam" id="PF00932">
    <property type="entry name" value="LTD"/>
    <property type="match status" value="1"/>
</dbReference>
<gene>
    <name evidence="2" type="ORF">DQ384_19045</name>
</gene>
<name>A0A367FH84_9ACTN</name>
<accession>A0A367FH84</accession>
<dbReference type="InterPro" id="IPR036415">
    <property type="entry name" value="Lamin_tail_dom_sf"/>
</dbReference>